<dbReference type="SUPFAM" id="SSF161098">
    <property type="entry name" value="MetI-like"/>
    <property type="match status" value="2"/>
</dbReference>
<evidence type="ECO:0000313" key="8">
    <source>
        <dbReference type="EMBL" id="GGF60951.1"/>
    </source>
</evidence>
<dbReference type="PANTHER" id="PTHR30043:SF1">
    <property type="entry name" value="ABC TRANSPORT SYSTEM PERMEASE PROTEIN P69"/>
    <property type="match status" value="1"/>
</dbReference>
<name>A0ABQ1VEW0_9RHOB</name>
<keyword evidence="5 7" id="KW-1133">Transmembrane helix</keyword>
<evidence type="ECO:0000256" key="2">
    <source>
        <dbReference type="ARBA" id="ARBA00022448"/>
    </source>
</evidence>
<gene>
    <name evidence="8" type="ORF">GCM10011402_11100</name>
</gene>
<comment type="caution">
    <text evidence="8">The sequence shown here is derived from an EMBL/GenBank/DDBJ whole genome shotgun (WGS) entry which is preliminary data.</text>
</comment>
<keyword evidence="4 7" id="KW-0812">Transmembrane</keyword>
<feature type="transmembrane region" description="Helical" evidence="7">
    <location>
        <begin position="308"/>
        <end position="334"/>
    </location>
</feature>
<dbReference type="PANTHER" id="PTHR30043">
    <property type="entry name" value="PHOSPHONATES TRANSPORT SYSTEM PERMEASE PROTEIN"/>
    <property type="match status" value="1"/>
</dbReference>
<evidence type="ECO:0000256" key="4">
    <source>
        <dbReference type="ARBA" id="ARBA00022692"/>
    </source>
</evidence>
<feature type="transmembrane region" description="Helical" evidence="7">
    <location>
        <begin position="417"/>
        <end position="438"/>
    </location>
</feature>
<evidence type="ECO:0000256" key="6">
    <source>
        <dbReference type="ARBA" id="ARBA00023136"/>
    </source>
</evidence>
<feature type="transmembrane region" description="Helical" evidence="7">
    <location>
        <begin position="244"/>
        <end position="261"/>
    </location>
</feature>
<dbReference type="Proteomes" id="UP000640509">
    <property type="component" value="Unassembled WGS sequence"/>
</dbReference>
<feature type="transmembrane region" description="Helical" evidence="7">
    <location>
        <begin position="110"/>
        <end position="133"/>
    </location>
</feature>
<dbReference type="InterPro" id="IPR035906">
    <property type="entry name" value="MetI-like_sf"/>
</dbReference>
<dbReference type="RefSeq" id="WP_188714388.1">
    <property type="nucleotide sequence ID" value="NZ_BMIV01000003.1"/>
</dbReference>
<reference evidence="9" key="1">
    <citation type="journal article" date="2019" name="Int. J. Syst. Evol. Microbiol.">
        <title>The Global Catalogue of Microorganisms (GCM) 10K type strain sequencing project: providing services to taxonomists for standard genome sequencing and annotation.</title>
        <authorList>
            <consortium name="The Broad Institute Genomics Platform"/>
            <consortium name="The Broad Institute Genome Sequencing Center for Infectious Disease"/>
            <person name="Wu L."/>
            <person name="Ma J."/>
        </authorList>
    </citation>
    <scope>NUCLEOTIDE SEQUENCE [LARGE SCALE GENOMIC DNA]</scope>
    <source>
        <strain evidence="9">CGMCC 1.15419</strain>
    </source>
</reference>
<evidence type="ECO:0000256" key="7">
    <source>
        <dbReference type="SAM" id="Phobius"/>
    </source>
</evidence>
<evidence type="ECO:0000313" key="9">
    <source>
        <dbReference type="Proteomes" id="UP000640509"/>
    </source>
</evidence>
<keyword evidence="2" id="KW-0813">Transport</keyword>
<protein>
    <recommendedName>
        <fullName evidence="10">ABC transporter permease</fullName>
    </recommendedName>
</protein>
<feature type="transmembrane region" description="Helical" evidence="7">
    <location>
        <begin position="472"/>
        <end position="490"/>
    </location>
</feature>
<keyword evidence="6 7" id="KW-0472">Membrane</keyword>
<dbReference type="EMBL" id="BMIV01000003">
    <property type="protein sequence ID" value="GGF60951.1"/>
    <property type="molecule type" value="Genomic_DNA"/>
</dbReference>
<feature type="transmembrane region" description="Helical" evidence="7">
    <location>
        <begin position="62"/>
        <end position="89"/>
    </location>
</feature>
<dbReference type="Gene3D" id="1.10.3720.10">
    <property type="entry name" value="MetI-like"/>
    <property type="match status" value="2"/>
</dbReference>
<feature type="transmembrane region" description="Helical" evidence="7">
    <location>
        <begin position="12"/>
        <end position="32"/>
    </location>
</feature>
<feature type="transmembrane region" description="Helical" evidence="7">
    <location>
        <begin position="444"/>
        <end position="460"/>
    </location>
</feature>
<organism evidence="8 9">
    <name type="scientific">Paracoccus acridae</name>
    <dbReference type="NCBI Taxonomy" id="1795310"/>
    <lineage>
        <taxon>Bacteria</taxon>
        <taxon>Pseudomonadati</taxon>
        <taxon>Pseudomonadota</taxon>
        <taxon>Alphaproteobacteria</taxon>
        <taxon>Rhodobacterales</taxon>
        <taxon>Paracoccaceae</taxon>
        <taxon>Paracoccus</taxon>
    </lineage>
</organism>
<comment type="subcellular location">
    <subcellularLocation>
        <location evidence="1">Cell membrane</location>
        <topology evidence="1">Multi-pass membrane protein</topology>
    </subcellularLocation>
</comment>
<feature type="transmembrane region" description="Helical" evidence="7">
    <location>
        <begin position="213"/>
        <end position="232"/>
    </location>
</feature>
<evidence type="ECO:0000256" key="5">
    <source>
        <dbReference type="ARBA" id="ARBA00022989"/>
    </source>
</evidence>
<evidence type="ECO:0008006" key="10">
    <source>
        <dbReference type="Google" id="ProtNLM"/>
    </source>
</evidence>
<evidence type="ECO:0000256" key="1">
    <source>
        <dbReference type="ARBA" id="ARBA00004651"/>
    </source>
</evidence>
<evidence type="ECO:0000256" key="3">
    <source>
        <dbReference type="ARBA" id="ARBA00022475"/>
    </source>
</evidence>
<proteinExistence type="predicted"/>
<keyword evidence="3" id="KW-1003">Cell membrane</keyword>
<sequence>MTSTVPERRRRLGRVGTALVFVVLAAMLLPFADFRLGGHDPWAELQRMASGLLSPDFSSIEALGWAAVLTVTFAMCGVALGASAGFALAPFYRFVPVRNFCIAVRSIHELFWAILLMQITGLSATTGILAIAIPYAGIFAKVLAEYLDEGDPRPAAAMPPRADLISVHFFARLPLARREFRTYLLYRLECGLRSSAVLGFVGLPTLGFSLDTFFKQGMYGAVAAVLIIYYVLIGTMRLWMRRPLVPVYLTAAILVMAAMPNPPMAPGALARFLTHDILPAPLRSGDPGDPGTWAHFGDWLWTLLAGQALPGLAATLIVAQLALVLAGLVALLGFPLTVPPVAGRLGAALGHVALVIARSTPEYMLAYIALQIFGPSMLPAVLALGLHNGAIIAHLLGRQSAHLHQNLRPDASRGIVLYAYELLPRIYGSFLALCLYRWEIIVRESAIIGLLGIPTLGFYVDRAIQEIRIDRAVVLLIVTMLATVAIDWLSRKTRAAIAPKDLRQGAAAA</sequence>
<accession>A0ABQ1VEW0</accession>
<keyword evidence="9" id="KW-1185">Reference proteome</keyword>